<feature type="transmembrane region" description="Helical" evidence="7">
    <location>
        <begin position="545"/>
        <end position="564"/>
    </location>
</feature>
<keyword evidence="4 7" id="KW-1133">Transmembrane helix</keyword>
<feature type="transmembrane region" description="Helical" evidence="7">
    <location>
        <begin position="56"/>
        <end position="78"/>
    </location>
</feature>
<evidence type="ECO:0000256" key="3">
    <source>
        <dbReference type="ARBA" id="ARBA00022692"/>
    </source>
</evidence>
<dbReference type="Pfam" id="PF06609">
    <property type="entry name" value="TRI12"/>
    <property type="match status" value="1"/>
</dbReference>
<dbReference type="Gene3D" id="1.20.1250.20">
    <property type="entry name" value="MFS general substrate transporter like domains"/>
    <property type="match status" value="1"/>
</dbReference>
<evidence type="ECO:0000256" key="2">
    <source>
        <dbReference type="ARBA" id="ARBA00022448"/>
    </source>
</evidence>
<dbReference type="Proteomes" id="UP001283341">
    <property type="component" value="Unassembled WGS sequence"/>
</dbReference>
<dbReference type="InterPro" id="IPR005829">
    <property type="entry name" value="Sugar_transporter_CS"/>
</dbReference>
<evidence type="ECO:0000259" key="8">
    <source>
        <dbReference type="PROSITE" id="PS50850"/>
    </source>
</evidence>
<dbReference type="PANTHER" id="PTHR23501:SF195">
    <property type="entry name" value="PEP5"/>
    <property type="match status" value="1"/>
</dbReference>
<accession>A0AAE0IUE8</accession>
<proteinExistence type="predicted"/>
<feature type="transmembrane region" description="Helical" evidence="7">
    <location>
        <begin position="90"/>
        <end position="110"/>
    </location>
</feature>
<protein>
    <submittedName>
        <fullName evidence="9">Major facilitator superfamily domain-containing protein</fullName>
    </submittedName>
</protein>
<dbReference type="PROSITE" id="PS50850">
    <property type="entry name" value="MFS"/>
    <property type="match status" value="1"/>
</dbReference>
<feature type="transmembrane region" description="Helical" evidence="7">
    <location>
        <begin position="147"/>
        <end position="164"/>
    </location>
</feature>
<feature type="transmembrane region" description="Helical" evidence="7">
    <location>
        <begin position="422"/>
        <end position="443"/>
    </location>
</feature>
<feature type="transmembrane region" description="Helical" evidence="7">
    <location>
        <begin position="392"/>
        <end position="410"/>
    </location>
</feature>
<evidence type="ECO:0000256" key="7">
    <source>
        <dbReference type="SAM" id="Phobius"/>
    </source>
</evidence>
<comment type="subcellular location">
    <subcellularLocation>
        <location evidence="1">Membrane</location>
        <topology evidence="1">Multi-pass membrane protein</topology>
    </subcellularLocation>
</comment>
<keyword evidence="5 7" id="KW-0472">Membrane</keyword>
<evidence type="ECO:0000256" key="5">
    <source>
        <dbReference type="ARBA" id="ARBA00023136"/>
    </source>
</evidence>
<feature type="compositionally biased region" description="Polar residues" evidence="6">
    <location>
        <begin position="28"/>
        <end position="42"/>
    </location>
</feature>
<feature type="transmembrane region" description="Helical" evidence="7">
    <location>
        <begin position="215"/>
        <end position="236"/>
    </location>
</feature>
<evidence type="ECO:0000313" key="9">
    <source>
        <dbReference type="EMBL" id="KAK3330756.1"/>
    </source>
</evidence>
<keyword evidence="2" id="KW-0813">Transport</keyword>
<dbReference type="GO" id="GO:0005886">
    <property type="term" value="C:plasma membrane"/>
    <property type="evidence" value="ECO:0007669"/>
    <property type="project" value="TreeGrafter"/>
</dbReference>
<feature type="transmembrane region" description="Helical" evidence="7">
    <location>
        <begin position="257"/>
        <end position="276"/>
    </location>
</feature>
<dbReference type="InterPro" id="IPR053791">
    <property type="entry name" value="MFS_Tri12-like"/>
</dbReference>
<organism evidence="9 10">
    <name type="scientific">Apodospora peruviana</name>
    <dbReference type="NCBI Taxonomy" id="516989"/>
    <lineage>
        <taxon>Eukaryota</taxon>
        <taxon>Fungi</taxon>
        <taxon>Dikarya</taxon>
        <taxon>Ascomycota</taxon>
        <taxon>Pezizomycotina</taxon>
        <taxon>Sordariomycetes</taxon>
        <taxon>Sordariomycetidae</taxon>
        <taxon>Sordariales</taxon>
        <taxon>Lasiosphaeriaceae</taxon>
        <taxon>Apodospora</taxon>
    </lineage>
</organism>
<comment type="caution">
    <text evidence="9">The sequence shown here is derived from an EMBL/GenBank/DDBJ whole genome shotgun (WGS) entry which is preliminary data.</text>
</comment>
<dbReference type="PANTHER" id="PTHR23501">
    <property type="entry name" value="MAJOR FACILITATOR SUPERFAMILY"/>
    <property type="match status" value="1"/>
</dbReference>
<dbReference type="AlphaFoldDB" id="A0AAE0IUE8"/>
<dbReference type="GO" id="GO:0022857">
    <property type="term" value="F:transmembrane transporter activity"/>
    <property type="evidence" value="ECO:0007669"/>
    <property type="project" value="InterPro"/>
</dbReference>
<sequence length="587" mass="62382">MADAAAAPTSEKPSTPSSTEQHDVKPALSTSEKAVAHSSTSNDTDEPKPHLHAKTFLAVIAVCLIYMAQLVNLVGAGAQGQVIAGHFGGTANVVWFSAPVTIMTVVLGPIVSQAADYWGRKWFLVILTLFGAIGSIVVARAQTMNQAIGGFCIIGIAFGTQPLLHVVTSEVLPRRWRGWGQAADMVSNALGSVLGLYVGGALNRTGDPTSDGFRYYYYMCMACFLIAAIMCAIVYNPPELPTQKQFTNAEKLAKLDWVGYFLLATGIVLFSVGLSYSKNPYEWSDPHVSATFAVGITLALGLAGYETFFKKDGLFHHGLFTNNRNFAIATFCVFAEGVAFFAANTYFAFEVSVLFETDALLVGVRYSIMMYVSAISACLTGWYCAVTRQARWATLLAFLIFIGFFIAMATTNRDSNTATWGYPVLLGAALGMTLTTLVTVAQLSTPPELISVASGLIISVRSLGGTVGLAIYNALFNDAMGHVGDNIAGAVIPSGLAPDNVGPFIGALTSHNQTALGMIPGVTPEIIGAGANALLDTFVVAFRHVWIAGAAFVGLAAAVSVFLFDPTKEFNMHIDAPVEKEEDLYSA</sequence>
<evidence type="ECO:0000256" key="6">
    <source>
        <dbReference type="SAM" id="MobiDB-lite"/>
    </source>
</evidence>
<feature type="transmembrane region" description="Helical" evidence="7">
    <location>
        <begin position="368"/>
        <end position="385"/>
    </location>
</feature>
<feature type="transmembrane region" description="Helical" evidence="7">
    <location>
        <begin position="122"/>
        <end position="141"/>
    </location>
</feature>
<dbReference type="CDD" id="cd06179">
    <property type="entry name" value="MFS_TRI12_like"/>
    <property type="match status" value="1"/>
</dbReference>
<feature type="transmembrane region" description="Helical" evidence="7">
    <location>
        <begin position="326"/>
        <end position="348"/>
    </location>
</feature>
<evidence type="ECO:0000313" key="10">
    <source>
        <dbReference type="Proteomes" id="UP001283341"/>
    </source>
</evidence>
<dbReference type="InterPro" id="IPR010573">
    <property type="entry name" value="MFS_Str1/Tri12-like"/>
</dbReference>
<dbReference type="EMBL" id="JAUEDM010000001">
    <property type="protein sequence ID" value="KAK3330756.1"/>
    <property type="molecule type" value="Genomic_DNA"/>
</dbReference>
<dbReference type="InterPro" id="IPR036259">
    <property type="entry name" value="MFS_trans_sf"/>
</dbReference>
<gene>
    <name evidence="9" type="ORF">B0H66DRAFT_73989</name>
</gene>
<feature type="transmembrane region" description="Helical" evidence="7">
    <location>
        <begin position="450"/>
        <end position="472"/>
    </location>
</feature>
<keyword evidence="3 7" id="KW-0812">Transmembrane</keyword>
<evidence type="ECO:0000256" key="1">
    <source>
        <dbReference type="ARBA" id="ARBA00004141"/>
    </source>
</evidence>
<feature type="region of interest" description="Disordered" evidence="6">
    <location>
        <begin position="1"/>
        <end position="48"/>
    </location>
</feature>
<feature type="transmembrane region" description="Helical" evidence="7">
    <location>
        <begin position="288"/>
        <end position="305"/>
    </location>
</feature>
<feature type="transmembrane region" description="Helical" evidence="7">
    <location>
        <begin position="185"/>
        <end position="203"/>
    </location>
</feature>
<dbReference type="InterPro" id="IPR020846">
    <property type="entry name" value="MFS_dom"/>
</dbReference>
<dbReference type="PROSITE" id="PS00216">
    <property type="entry name" value="SUGAR_TRANSPORT_1"/>
    <property type="match status" value="1"/>
</dbReference>
<name>A0AAE0IUE8_9PEZI</name>
<reference evidence="9" key="2">
    <citation type="submission" date="2023-06" db="EMBL/GenBank/DDBJ databases">
        <authorList>
            <consortium name="Lawrence Berkeley National Laboratory"/>
            <person name="Haridas S."/>
            <person name="Hensen N."/>
            <person name="Bonometti L."/>
            <person name="Westerberg I."/>
            <person name="Brannstrom I.O."/>
            <person name="Guillou S."/>
            <person name="Cros-Aarteil S."/>
            <person name="Calhoun S."/>
            <person name="Kuo A."/>
            <person name="Mondo S."/>
            <person name="Pangilinan J."/>
            <person name="Riley R."/>
            <person name="Labutti K."/>
            <person name="Andreopoulos B."/>
            <person name="Lipzen A."/>
            <person name="Chen C."/>
            <person name="Yanf M."/>
            <person name="Daum C."/>
            <person name="Ng V."/>
            <person name="Clum A."/>
            <person name="Steindorff A."/>
            <person name="Ohm R."/>
            <person name="Martin F."/>
            <person name="Silar P."/>
            <person name="Natvig D."/>
            <person name="Lalanne C."/>
            <person name="Gautier V."/>
            <person name="Ament-Velasquez S.L."/>
            <person name="Kruys A."/>
            <person name="Hutchinson M.I."/>
            <person name="Powell A.J."/>
            <person name="Barry K."/>
            <person name="Miller A.N."/>
            <person name="Grigoriev I.V."/>
            <person name="Debuchy R."/>
            <person name="Gladieux P."/>
            <person name="Thoren M.H."/>
            <person name="Johannesson H."/>
        </authorList>
    </citation>
    <scope>NUCLEOTIDE SEQUENCE</scope>
    <source>
        <strain evidence="9">CBS 118394</strain>
    </source>
</reference>
<feature type="domain" description="Major facilitator superfamily (MFS) profile" evidence="8">
    <location>
        <begin position="56"/>
        <end position="568"/>
    </location>
</feature>
<reference evidence="9" key="1">
    <citation type="journal article" date="2023" name="Mol. Phylogenet. Evol.">
        <title>Genome-scale phylogeny and comparative genomics of the fungal order Sordariales.</title>
        <authorList>
            <person name="Hensen N."/>
            <person name="Bonometti L."/>
            <person name="Westerberg I."/>
            <person name="Brannstrom I.O."/>
            <person name="Guillou S."/>
            <person name="Cros-Aarteil S."/>
            <person name="Calhoun S."/>
            <person name="Haridas S."/>
            <person name="Kuo A."/>
            <person name="Mondo S."/>
            <person name="Pangilinan J."/>
            <person name="Riley R."/>
            <person name="LaButti K."/>
            <person name="Andreopoulos B."/>
            <person name="Lipzen A."/>
            <person name="Chen C."/>
            <person name="Yan M."/>
            <person name="Daum C."/>
            <person name="Ng V."/>
            <person name="Clum A."/>
            <person name="Steindorff A."/>
            <person name="Ohm R.A."/>
            <person name="Martin F."/>
            <person name="Silar P."/>
            <person name="Natvig D.O."/>
            <person name="Lalanne C."/>
            <person name="Gautier V."/>
            <person name="Ament-Velasquez S.L."/>
            <person name="Kruys A."/>
            <person name="Hutchinson M.I."/>
            <person name="Powell A.J."/>
            <person name="Barry K."/>
            <person name="Miller A.N."/>
            <person name="Grigoriev I.V."/>
            <person name="Debuchy R."/>
            <person name="Gladieux P."/>
            <person name="Hiltunen Thoren M."/>
            <person name="Johannesson H."/>
        </authorList>
    </citation>
    <scope>NUCLEOTIDE SEQUENCE</scope>
    <source>
        <strain evidence="9">CBS 118394</strain>
    </source>
</reference>
<dbReference type="SUPFAM" id="SSF103473">
    <property type="entry name" value="MFS general substrate transporter"/>
    <property type="match status" value="1"/>
</dbReference>
<feature type="compositionally biased region" description="Low complexity" evidence="6">
    <location>
        <begin position="1"/>
        <end position="19"/>
    </location>
</feature>
<keyword evidence="10" id="KW-1185">Reference proteome</keyword>
<evidence type="ECO:0000256" key="4">
    <source>
        <dbReference type="ARBA" id="ARBA00022989"/>
    </source>
</evidence>